<proteinExistence type="predicted"/>
<reference evidence="2 3" key="1">
    <citation type="submission" date="2023-03" db="EMBL/GenBank/DDBJ databases">
        <title>Draft genome sequence of Streptomyces sp. RB6PN23 isolated from peat swamp forest in Thailand.</title>
        <authorList>
            <person name="Klaysubun C."/>
            <person name="Duangmal K."/>
        </authorList>
    </citation>
    <scope>NUCLEOTIDE SEQUENCE [LARGE SCALE GENOMIC DNA]</scope>
    <source>
        <strain evidence="2 3">RB6PN23</strain>
    </source>
</reference>
<evidence type="ECO:0000313" key="3">
    <source>
        <dbReference type="Proteomes" id="UP001216579"/>
    </source>
</evidence>
<feature type="compositionally biased region" description="Basic and acidic residues" evidence="1">
    <location>
        <begin position="581"/>
        <end position="594"/>
    </location>
</feature>
<evidence type="ECO:0000256" key="1">
    <source>
        <dbReference type="SAM" id="MobiDB-lite"/>
    </source>
</evidence>
<keyword evidence="3" id="KW-1185">Reference proteome</keyword>
<feature type="region of interest" description="Disordered" evidence="1">
    <location>
        <begin position="471"/>
        <end position="660"/>
    </location>
</feature>
<protein>
    <submittedName>
        <fullName evidence="2">Uncharacterized protein</fullName>
    </submittedName>
</protein>
<feature type="compositionally biased region" description="Low complexity" evidence="1">
    <location>
        <begin position="482"/>
        <end position="492"/>
    </location>
</feature>
<comment type="caution">
    <text evidence="2">The sequence shown here is derived from an EMBL/GenBank/DDBJ whole genome shotgun (WGS) entry which is preliminary data.</text>
</comment>
<dbReference type="EMBL" id="JARJBC010000006">
    <property type="protein sequence ID" value="MDF3290116.1"/>
    <property type="molecule type" value="Genomic_DNA"/>
</dbReference>
<evidence type="ECO:0000313" key="2">
    <source>
        <dbReference type="EMBL" id="MDF3290116.1"/>
    </source>
</evidence>
<name>A0ABT5ZJV7_9ACTN</name>
<dbReference type="Proteomes" id="UP001216579">
    <property type="component" value="Unassembled WGS sequence"/>
</dbReference>
<feature type="compositionally biased region" description="Basic and acidic residues" evidence="1">
    <location>
        <begin position="612"/>
        <end position="621"/>
    </location>
</feature>
<gene>
    <name evidence="2" type="ORF">P3G67_12840</name>
</gene>
<feature type="compositionally biased region" description="Basic and acidic residues" evidence="1">
    <location>
        <begin position="628"/>
        <end position="643"/>
    </location>
</feature>
<accession>A0ABT5ZJV7</accession>
<organism evidence="2 3">
    <name type="scientific">Streptomyces silvisoli</name>
    <dbReference type="NCBI Taxonomy" id="3034235"/>
    <lineage>
        <taxon>Bacteria</taxon>
        <taxon>Bacillati</taxon>
        <taxon>Actinomycetota</taxon>
        <taxon>Actinomycetes</taxon>
        <taxon>Kitasatosporales</taxon>
        <taxon>Streptomycetaceae</taxon>
        <taxon>Streptomyces</taxon>
    </lineage>
</organism>
<dbReference type="RefSeq" id="WP_276093563.1">
    <property type="nucleotide sequence ID" value="NZ_JARJBC010000006.1"/>
</dbReference>
<sequence>MIDLAGIPEFTGDLEQLERDAGTLKKAASDIRGTGGDVHSKFQGLSSCYSAPEAEQLFATTVPVRDGAAHFATKLETVSRALSDFASTARPLVHELDQLRTRAAAFCKSVEGDHNWRKDQSKIDQNAHLVHEVGRVWGAFQDAERTTADKITSLYSGGTHFVVDDGSHKPGMYGFNANEAAKADKTPWGTVDEREYTGWAAAWHWTTDHVGSLVSGFFVDGGWEMLKGIGHMAGFWDWDTFKKTWSGIGAVFGGVSAYVMTPYNWALDKAFGPTDHSDTDRQKKALRDFGKSLVAWDEWGKNPTRAVGTVAFNVLTVGSGTLLKLGRVGALAKAGEAGGVGTAAKVAGALGKAGELVDPMTYINKAASATKIKVGDLMAGMKNLHSGTYTDFLNGTSEHIPRQAPVTLPNSSLRLPDGTILHHDGTMLKPDGTPHQDPIPIEAPADDRIAHQQIATDPHTAVHADKPVLAHAGGGVSHADNATTARPGAAHAADGRTMENSATPTGRRAAETSLPTDGSAAHTGGHSTELPSQSHGSGHGSGGHGDAHHAPQGHNAPSHENHAAHEDGHTDPAETGSHDPASGHDGAHGHERPALEAPPSRSELPPGKARLSLKDLRNLRDKRTRWSQAEDHVREMYGGDPETHYPVATNKDPEYPVTARGGRKVDVPVHLPDGRTLAVEVKMYQQYRMVEVAPGEFTPTRVEVPLTDHIREQIHKDIALRRQDPGYDPRWTFLHAGPSPALREYLTKAGIVFVEHH</sequence>
<feature type="compositionally biased region" description="Basic and acidic residues" evidence="1">
    <location>
        <begin position="557"/>
        <end position="572"/>
    </location>
</feature>